<evidence type="ECO:0000313" key="3">
    <source>
        <dbReference type="EMBL" id="KAF3457140.1"/>
    </source>
</evidence>
<dbReference type="AlphaFoldDB" id="A0A8K0HST9"/>
<sequence length="560" mass="61462">MAGGSNHSKGSSHKALSSSTSVSHRKSRWEPPNITATAAVNAKNPPAADPKQPKPKTDPSLKSGPTPSPAKSKPPTDPPSKSGAAAIPSPGAPFQFLDPAALGQPPPPAYGFHMLERRTIVLADGSVRSYFALPPDYQDFTPPPRPIDQAGRFLPVGHGGLGHELVGFDRRLPPGGQVSPGGFNRHQDYWNSLGLDGRAPTEGGSMKRKFGEDEEKDHRRDEKEELAKQRQPFLQYGNPNGFPAGPGGRGGGEFLPGTSGDESRVSKYMRIGDRYENVGFRQGGAGSNNVGLKHLEVDQNALKKAFLNFSKLINENVHQKKIYLEEGKHSRLQCIACGRSSKDFPDMHSLIMHTYNSDNAELRVDHLGLHKALCVLMGWNSSRPPDNSKAYQLLSADEVAANQDDLIIWPPVVIIHNTVTGKGKDGRVEGFGNKAMDNIIRDLGFTGGKSKSLYGREGHLGVTLMKFSGDQAGLKEATQLAEFFEKDNRGRKMWTRLLPLTLGSKDDENNPNLVKYDEKSRERKRVFYGYLGTAFDLDKVDFDTRKKVTIESKREYKSTK</sequence>
<evidence type="ECO:0000259" key="2">
    <source>
        <dbReference type="Pfam" id="PF03468"/>
    </source>
</evidence>
<feature type="compositionally biased region" description="Low complexity" evidence="1">
    <location>
        <begin position="36"/>
        <end position="50"/>
    </location>
</feature>
<comment type="caution">
    <text evidence="3">The sequence shown here is derived from an EMBL/GenBank/DDBJ whole genome shotgun (WGS) entry which is preliminary data.</text>
</comment>
<evidence type="ECO:0000313" key="4">
    <source>
        <dbReference type="Proteomes" id="UP000796880"/>
    </source>
</evidence>
<name>A0A8K0HST9_9ROSA</name>
<dbReference type="InterPro" id="IPR005380">
    <property type="entry name" value="XS_domain"/>
</dbReference>
<gene>
    <name evidence="3" type="ORF">FNV43_RR01797</name>
</gene>
<dbReference type="Gene3D" id="3.30.70.2890">
    <property type="entry name" value="XS domain"/>
    <property type="match status" value="1"/>
</dbReference>
<proteinExistence type="predicted"/>
<dbReference type="Pfam" id="PF03468">
    <property type="entry name" value="XS"/>
    <property type="match status" value="1"/>
</dbReference>
<feature type="region of interest" description="Disordered" evidence="1">
    <location>
        <begin position="1"/>
        <end position="107"/>
    </location>
</feature>
<evidence type="ECO:0000256" key="1">
    <source>
        <dbReference type="SAM" id="MobiDB-lite"/>
    </source>
</evidence>
<organism evidence="3 4">
    <name type="scientific">Rhamnella rubrinervis</name>
    <dbReference type="NCBI Taxonomy" id="2594499"/>
    <lineage>
        <taxon>Eukaryota</taxon>
        <taxon>Viridiplantae</taxon>
        <taxon>Streptophyta</taxon>
        <taxon>Embryophyta</taxon>
        <taxon>Tracheophyta</taxon>
        <taxon>Spermatophyta</taxon>
        <taxon>Magnoliopsida</taxon>
        <taxon>eudicotyledons</taxon>
        <taxon>Gunneridae</taxon>
        <taxon>Pentapetalae</taxon>
        <taxon>rosids</taxon>
        <taxon>fabids</taxon>
        <taxon>Rosales</taxon>
        <taxon>Rhamnaceae</taxon>
        <taxon>rhamnoid group</taxon>
        <taxon>Rhamneae</taxon>
        <taxon>Rhamnella</taxon>
    </lineage>
</organism>
<dbReference type="PANTHER" id="PTHR46619">
    <property type="entry name" value="RNA RECOGNITION MOTIF XS DOMAIN PROTEIN-RELATED"/>
    <property type="match status" value="1"/>
</dbReference>
<dbReference type="PANTHER" id="PTHR46619:SF3">
    <property type="entry name" value="RNA RECOGNITION MOTIF XS DOMAIN PROTEIN"/>
    <property type="match status" value="1"/>
</dbReference>
<reference evidence="3" key="1">
    <citation type="submission" date="2020-03" db="EMBL/GenBank/DDBJ databases">
        <title>A high-quality chromosome-level genome assembly of a woody plant with both climbing and erect habits, Rhamnella rubrinervis.</title>
        <authorList>
            <person name="Lu Z."/>
            <person name="Yang Y."/>
            <person name="Zhu X."/>
            <person name="Sun Y."/>
        </authorList>
    </citation>
    <scope>NUCLEOTIDE SEQUENCE</scope>
    <source>
        <strain evidence="3">BYM</strain>
        <tissue evidence="3">Leaf</tissue>
    </source>
</reference>
<keyword evidence="4" id="KW-1185">Reference proteome</keyword>
<dbReference type="GO" id="GO:0031047">
    <property type="term" value="P:regulatory ncRNA-mediated gene silencing"/>
    <property type="evidence" value="ECO:0007669"/>
    <property type="project" value="InterPro"/>
</dbReference>
<feature type="domain" description="XS" evidence="2">
    <location>
        <begin position="404"/>
        <end position="537"/>
    </location>
</feature>
<dbReference type="InterPro" id="IPR038588">
    <property type="entry name" value="XS_domain_sf"/>
</dbReference>
<dbReference type="Proteomes" id="UP000796880">
    <property type="component" value="Unassembled WGS sequence"/>
</dbReference>
<dbReference type="EMBL" id="VOIH02000001">
    <property type="protein sequence ID" value="KAF3457140.1"/>
    <property type="molecule type" value="Genomic_DNA"/>
</dbReference>
<feature type="compositionally biased region" description="Low complexity" evidence="1">
    <location>
        <begin position="62"/>
        <end position="93"/>
    </location>
</feature>
<feature type="compositionally biased region" description="Low complexity" evidence="1">
    <location>
        <begin position="1"/>
        <end position="22"/>
    </location>
</feature>
<protein>
    <recommendedName>
        <fullName evidence="2">XS domain-containing protein</fullName>
    </recommendedName>
</protein>
<dbReference type="OrthoDB" id="1915348at2759"/>
<feature type="compositionally biased region" description="Basic and acidic residues" evidence="1">
    <location>
        <begin position="216"/>
        <end position="228"/>
    </location>
</feature>
<feature type="region of interest" description="Disordered" evidence="1">
    <location>
        <begin position="196"/>
        <end position="263"/>
    </location>
</feature>
<accession>A0A8K0HST9</accession>
<feature type="compositionally biased region" description="Gly residues" evidence="1">
    <location>
        <begin position="244"/>
        <end position="254"/>
    </location>
</feature>